<proteinExistence type="predicted"/>
<protein>
    <recommendedName>
        <fullName evidence="1">Halobacterial output domain-containing protein</fullName>
    </recommendedName>
</protein>
<dbReference type="KEGG" id="halu:HUG12_07935"/>
<name>A0A7D5QAR2_9EURY</name>
<reference evidence="2 3" key="1">
    <citation type="submission" date="2020-06" db="EMBL/GenBank/DDBJ databases">
        <title>NJ-3-1, isolated from saline soil.</title>
        <authorList>
            <person name="Cui H.L."/>
            <person name="Shi X."/>
        </authorList>
    </citation>
    <scope>NUCLEOTIDE SEQUENCE [LARGE SCALE GENOMIC DNA]</scope>
    <source>
        <strain evidence="2 3">NJ-3-1</strain>
    </source>
</reference>
<feature type="domain" description="Halobacterial output" evidence="1">
    <location>
        <begin position="10"/>
        <end position="82"/>
    </location>
</feature>
<sequence length="85" mass="9063">MSVKPAVRDVSPSNAVIEAVAAREDTDSTNLDVPLFEAVDPEALNDLVRTADAGSDRSPLRIEFTYYGYDVSVSADGSVDVSADR</sequence>
<gene>
    <name evidence="2" type="ORF">HUG12_07935</name>
</gene>
<organism evidence="2 3">
    <name type="scientific">Halorarum salinum</name>
    <dbReference type="NCBI Taxonomy" id="2743089"/>
    <lineage>
        <taxon>Archaea</taxon>
        <taxon>Methanobacteriati</taxon>
        <taxon>Methanobacteriota</taxon>
        <taxon>Stenosarchaea group</taxon>
        <taxon>Halobacteria</taxon>
        <taxon>Halobacteriales</taxon>
        <taxon>Haloferacaceae</taxon>
        <taxon>Halorarum</taxon>
    </lineage>
</organism>
<evidence type="ECO:0000313" key="3">
    <source>
        <dbReference type="Proteomes" id="UP000509626"/>
    </source>
</evidence>
<dbReference type="Proteomes" id="UP000509626">
    <property type="component" value="Chromosome"/>
</dbReference>
<evidence type="ECO:0000259" key="1">
    <source>
        <dbReference type="Pfam" id="PF18545"/>
    </source>
</evidence>
<dbReference type="AlphaFoldDB" id="A0A7D5QAR2"/>
<keyword evidence="3" id="KW-1185">Reference proteome</keyword>
<dbReference type="EMBL" id="CP058579">
    <property type="protein sequence ID" value="QLG61659.1"/>
    <property type="molecule type" value="Genomic_DNA"/>
</dbReference>
<dbReference type="InterPro" id="IPR040624">
    <property type="entry name" value="HalOD1"/>
</dbReference>
<dbReference type="Pfam" id="PF18545">
    <property type="entry name" value="HalOD1"/>
    <property type="match status" value="1"/>
</dbReference>
<accession>A0A7D5QAR2</accession>
<evidence type="ECO:0000313" key="2">
    <source>
        <dbReference type="EMBL" id="QLG61659.1"/>
    </source>
</evidence>